<dbReference type="AlphaFoldDB" id="A0A0A9E038"/>
<feature type="chain" id="PRO_5002064108" evidence="1">
    <location>
        <begin position="21"/>
        <end position="42"/>
    </location>
</feature>
<accession>A0A0A9E038</accession>
<name>A0A0A9E038_ARUDO</name>
<reference evidence="2" key="2">
    <citation type="journal article" date="2015" name="Data Brief">
        <title>Shoot transcriptome of the giant reed, Arundo donax.</title>
        <authorList>
            <person name="Barrero R.A."/>
            <person name="Guerrero F.D."/>
            <person name="Moolhuijzen P."/>
            <person name="Goolsby J.A."/>
            <person name="Tidwell J."/>
            <person name="Bellgard S.E."/>
            <person name="Bellgard M.I."/>
        </authorList>
    </citation>
    <scope>NUCLEOTIDE SEQUENCE</scope>
    <source>
        <tissue evidence="2">Shoot tissue taken approximately 20 cm above the soil surface</tissue>
    </source>
</reference>
<keyword evidence="1" id="KW-0732">Signal</keyword>
<dbReference type="EMBL" id="GBRH01205552">
    <property type="protein sequence ID" value="JAD92343.1"/>
    <property type="molecule type" value="Transcribed_RNA"/>
</dbReference>
<protein>
    <submittedName>
        <fullName evidence="2">Uncharacterized protein</fullName>
    </submittedName>
</protein>
<feature type="signal peptide" evidence="1">
    <location>
        <begin position="1"/>
        <end position="20"/>
    </location>
</feature>
<sequence>MSKQTLHSKLAALRLALSSGSLVLAGAAVREAEDLLSVVEVG</sequence>
<evidence type="ECO:0000313" key="2">
    <source>
        <dbReference type="EMBL" id="JAD92343.1"/>
    </source>
</evidence>
<organism evidence="2">
    <name type="scientific">Arundo donax</name>
    <name type="common">Giant reed</name>
    <name type="synonym">Donax arundinaceus</name>
    <dbReference type="NCBI Taxonomy" id="35708"/>
    <lineage>
        <taxon>Eukaryota</taxon>
        <taxon>Viridiplantae</taxon>
        <taxon>Streptophyta</taxon>
        <taxon>Embryophyta</taxon>
        <taxon>Tracheophyta</taxon>
        <taxon>Spermatophyta</taxon>
        <taxon>Magnoliopsida</taxon>
        <taxon>Liliopsida</taxon>
        <taxon>Poales</taxon>
        <taxon>Poaceae</taxon>
        <taxon>PACMAD clade</taxon>
        <taxon>Arundinoideae</taxon>
        <taxon>Arundineae</taxon>
        <taxon>Arundo</taxon>
    </lineage>
</organism>
<reference evidence="2" key="1">
    <citation type="submission" date="2014-09" db="EMBL/GenBank/DDBJ databases">
        <authorList>
            <person name="Magalhaes I.L.F."/>
            <person name="Oliveira U."/>
            <person name="Santos F.R."/>
            <person name="Vidigal T.H.D.A."/>
            <person name="Brescovit A.D."/>
            <person name="Santos A.J."/>
        </authorList>
    </citation>
    <scope>NUCLEOTIDE SEQUENCE</scope>
    <source>
        <tissue evidence="2">Shoot tissue taken approximately 20 cm above the soil surface</tissue>
    </source>
</reference>
<proteinExistence type="predicted"/>
<evidence type="ECO:0000256" key="1">
    <source>
        <dbReference type="SAM" id="SignalP"/>
    </source>
</evidence>